<sequence length="40" mass="4556">PGHRIFFFMAELICGICSARRKHKSCGSEFLGPEAFYTTF</sequence>
<keyword evidence="2" id="KW-1185">Reference proteome</keyword>
<evidence type="ECO:0000313" key="2">
    <source>
        <dbReference type="Proteomes" id="UP000015105"/>
    </source>
</evidence>
<dbReference type="Proteomes" id="UP000015105">
    <property type="component" value="Chromosome 7D"/>
</dbReference>
<reference evidence="2" key="2">
    <citation type="journal article" date="2017" name="Nat. Plants">
        <title>The Aegilops tauschii genome reveals multiple impacts of transposons.</title>
        <authorList>
            <person name="Zhao G."/>
            <person name="Zou C."/>
            <person name="Li K."/>
            <person name="Wang K."/>
            <person name="Li T."/>
            <person name="Gao L."/>
            <person name="Zhang X."/>
            <person name="Wang H."/>
            <person name="Yang Z."/>
            <person name="Liu X."/>
            <person name="Jiang W."/>
            <person name="Mao L."/>
            <person name="Kong X."/>
            <person name="Jiao Y."/>
            <person name="Jia J."/>
        </authorList>
    </citation>
    <scope>NUCLEOTIDE SEQUENCE [LARGE SCALE GENOMIC DNA]</scope>
    <source>
        <strain evidence="2">cv. AL8/78</strain>
    </source>
</reference>
<accession>A0A453T5A5</accession>
<reference evidence="1" key="5">
    <citation type="journal article" date="2021" name="G3 (Bethesda)">
        <title>Aegilops tauschii genome assembly Aet v5.0 features greater sequence contiguity and improved annotation.</title>
        <authorList>
            <person name="Wang L."/>
            <person name="Zhu T."/>
            <person name="Rodriguez J.C."/>
            <person name="Deal K.R."/>
            <person name="Dubcovsky J."/>
            <person name="McGuire P.E."/>
            <person name="Lux T."/>
            <person name="Spannagl M."/>
            <person name="Mayer K.F.X."/>
            <person name="Baldrich P."/>
            <person name="Meyers B.C."/>
            <person name="Huo N."/>
            <person name="Gu Y.Q."/>
            <person name="Zhou H."/>
            <person name="Devos K.M."/>
            <person name="Bennetzen J.L."/>
            <person name="Unver T."/>
            <person name="Budak H."/>
            <person name="Gulick P.J."/>
            <person name="Galiba G."/>
            <person name="Kalapos B."/>
            <person name="Nelson D.R."/>
            <person name="Li P."/>
            <person name="You F.M."/>
            <person name="Luo M.C."/>
            <person name="Dvorak J."/>
        </authorList>
    </citation>
    <scope>NUCLEOTIDE SEQUENCE [LARGE SCALE GENOMIC DNA]</scope>
    <source>
        <strain evidence="1">cv. AL8/78</strain>
    </source>
</reference>
<dbReference type="AlphaFoldDB" id="A0A453T5A5"/>
<name>A0A453T5A5_AEGTS</name>
<reference evidence="1" key="4">
    <citation type="submission" date="2019-03" db="UniProtKB">
        <authorList>
            <consortium name="EnsemblPlants"/>
        </authorList>
    </citation>
    <scope>IDENTIFICATION</scope>
</reference>
<dbReference type="Gramene" id="AET7Gv21250400.1">
    <property type="protein sequence ID" value="AET7Gv21250400.1"/>
    <property type="gene ID" value="AET7Gv21250400"/>
</dbReference>
<dbReference type="EnsemblPlants" id="AET7Gv21250400.1">
    <property type="protein sequence ID" value="AET7Gv21250400.1"/>
    <property type="gene ID" value="AET7Gv21250400"/>
</dbReference>
<proteinExistence type="predicted"/>
<reference evidence="1" key="3">
    <citation type="journal article" date="2017" name="Nature">
        <title>Genome sequence of the progenitor of the wheat D genome Aegilops tauschii.</title>
        <authorList>
            <person name="Luo M.C."/>
            <person name="Gu Y.Q."/>
            <person name="Puiu D."/>
            <person name="Wang H."/>
            <person name="Twardziok S.O."/>
            <person name="Deal K.R."/>
            <person name="Huo N."/>
            <person name="Zhu T."/>
            <person name="Wang L."/>
            <person name="Wang Y."/>
            <person name="McGuire P.E."/>
            <person name="Liu S."/>
            <person name="Long H."/>
            <person name="Ramasamy R.K."/>
            <person name="Rodriguez J.C."/>
            <person name="Van S.L."/>
            <person name="Yuan L."/>
            <person name="Wang Z."/>
            <person name="Xia Z."/>
            <person name="Xiao L."/>
            <person name="Anderson O.D."/>
            <person name="Ouyang S."/>
            <person name="Liang Y."/>
            <person name="Zimin A.V."/>
            <person name="Pertea G."/>
            <person name="Qi P."/>
            <person name="Bennetzen J.L."/>
            <person name="Dai X."/>
            <person name="Dawson M.W."/>
            <person name="Muller H.G."/>
            <person name="Kugler K."/>
            <person name="Rivarola-Duarte L."/>
            <person name="Spannagl M."/>
            <person name="Mayer K.F.X."/>
            <person name="Lu F.H."/>
            <person name="Bevan M.W."/>
            <person name="Leroy P."/>
            <person name="Li P."/>
            <person name="You F.M."/>
            <person name="Sun Q."/>
            <person name="Liu Z."/>
            <person name="Lyons E."/>
            <person name="Wicker T."/>
            <person name="Salzberg S.L."/>
            <person name="Devos K.M."/>
            <person name="Dvorak J."/>
        </authorList>
    </citation>
    <scope>NUCLEOTIDE SEQUENCE [LARGE SCALE GENOMIC DNA]</scope>
    <source>
        <strain evidence="1">cv. AL8/78</strain>
    </source>
</reference>
<protein>
    <submittedName>
        <fullName evidence="1">Uncharacterized protein</fullName>
    </submittedName>
</protein>
<reference evidence="2" key="1">
    <citation type="journal article" date="2014" name="Science">
        <title>Ancient hybridizations among the ancestral genomes of bread wheat.</title>
        <authorList>
            <consortium name="International Wheat Genome Sequencing Consortium,"/>
            <person name="Marcussen T."/>
            <person name="Sandve S.R."/>
            <person name="Heier L."/>
            <person name="Spannagl M."/>
            <person name="Pfeifer M."/>
            <person name="Jakobsen K.S."/>
            <person name="Wulff B.B."/>
            <person name="Steuernagel B."/>
            <person name="Mayer K.F."/>
            <person name="Olsen O.A."/>
        </authorList>
    </citation>
    <scope>NUCLEOTIDE SEQUENCE [LARGE SCALE GENOMIC DNA]</scope>
    <source>
        <strain evidence="2">cv. AL8/78</strain>
    </source>
</reference>
<evidence type="ECO:0000313" key="1">
    <source>
        <dbReference type="EnsemblPlants" id="AET7Gv21250400.1"/>
    </source>
</evidence>
<organism evidence="1 2">
    <name type="scientific">Aegilops tauschii subsp. strangulata</name>
    <name type="common">Goatgrass</name>
    <dbReference type="NCBI Taxonomy" id="200361"/>
    <lineage>
        <taxon>Eukaryota</taxon>
        <taxon>Viridiplantae</taxon>
        <taxon>Streptophyta</taxon>
        <taxon>Embryophyta</taxon>
        <taxon>Tracheophyta</taxon>
        <taxon>Spermatophyta</taxon>
        <taxon>Magnoliopsida</taxon>
        <taxon>Liliopsida</taxon>
        <taxon>Poales</taxon>
        <taxon>Poaceae</taxon>
        <taxon>BOP clade</taxon>
        <taxon>Pooideae</taxon>
        <taxon>Triticodae</taxon>
        <taxon>Triticeae</taxon>
        <taxon>Triticinae</taxon>
        <taxon>Aegilops</taxon>
    </lineage>
</organism>